<accession>A0ABU6NXJ4</accession>
<proteinExistence type="predicted"/>
<evidence type="ECO:0000313" key="2">
    <source>
        <dbReference type="EMBL" id="MED4401102.1"/>
    </source>
</evidence>
<feature type="transmembrane region" description="Helical" evidence="1">
    <location>
        <begin position="12"/>
        <end position="34"/>
    </location>
</feature>
<sequence>MKQIKNEKGISLVIVLLIIVVFTVLGLAVIGLSLSNVKQINKSEAKNQAIDLAEMGSQYYKAKLEDDFLKHFFASVNSISEPIETEINNEIATILKSGKTYNRDDYIKEALNQLKTDIDLLYNNEEFENVFKKKPYPLYNNASFFGEPTGKPFRTNIDYNKETIEIEFSFNSTGTVNNITEEMIETKLKYTVKINKGAAEQNTSDFWSIIKRPKKDNGEEFDECKKFTDGKDEFVRKTCKYSNSISAEKQGEIKDSTLIFEKGLILTKNSNLKVENNPTIYITGQTSFFKHIYGIKTSNVFIQSPILFDNINNSIDDSTIVIIGQVEFERKNNNGTLSIGDVENSKIYIDGNVLFSGKTKINDFKDSLWYIRGDVDFTNVDFKEAKNSKICVDGKVASPPSNVNVYSTFTNKDAFQKACPVLNGGDPSDDLLTSIKIELLTEPTIKYNYH</sequence>
<dbReference type="Proteomes" id="UP001342826">
    <property type="component" value="Unassembled WGS sequence"/>
</dbReference>
<organism evidence="2 3">
    <name type="scientific">Metabacillus fastidiosus</name>
    <dbReference type="NCBI Taxonomy" id="1458"/>
    <lineage>
        <taxon>Bacteria</taxon>
        <taxon>Bacillati</taxon>
        <taxon>Bacillota</taxon>
        <taxon>Bacilli</taxon>
        <taxon>Bacillales</taxon>
        <taxon>Bacillaceae</taxon>
        <taxon>Metabacillus</taxon>
    </lineage>
</organism>
<dbReference type="RefSeq" id="WP_327999045.1">
    <property type="nucleotide sequence ID" value="NZ_JARTFS010000005.1"/>
</dbReference>
<reference evidence="2 3" key="1">
    <citation type="submission" date="2023-03" db="EMBL/GenBank/DDBJ databases">
        <title>Bacillus Genome Sequencing.</title>
        <authorList>
            <person name="Dunlap C."/>
        </authorList>
    </citation>
    <scope>NUCLEOTIDE SEQUENCE [LARGE SCALE GENOMIC DNA]</scope>
    <source>
        <strain evidence="2 3">NRS-1717</strain>
    </source>
</reference>
<evidence type="ECO:0000313" key="3">
    <source>
        <dbReference type="Proteomes" id="UP001342826"/>
    </source>
</evidence>
<dbReference type="EMBL" id="JARTFS010000005">
    <property type="protein sequence ID" value="MED4401102.1"/>
    <property type="molecule type" value="Genomic_DNA"/>
</dbReference>
<keyword evidence="3" id="KW-1185">Reference proteome</keyword>
<keyword evidence="1" id="KW-1133">Transmembrane helix</keyword>
<gene>
    <name evidence="2" type="ORF">P9271_07110</name>
</gene>
<protein>
    <submittedName>
        <fullName evidence="2">Uncharacterized protein</fullName>
    </submittedName>
</protein>
<evidence type="ECO:0000256" key="1">
    <source>
        <dbReference type="SAM" id="Phobius"/>
    </source>
</evidence>
<comment type="caution">
    <text evidence="2">The sequence shown here is derived from an EMBL/GenBank/DDBJ whole genome shotgun (WGS) entry which is preliminary data.</text>
</comment>
<keyword evidence="1" id="KW-0472">Membrane</keyword>
<keyword evidence="1" id="KW-0812">Transmembrane</keyword>
<name>A0ABU6NXJ4_9BACI</name>